<dbReference type="PANTHER" id="PTHR48108:SF34">
    <property type="entry name" value="CBS DOMAIN-CONTAINING PROTEIN YHCV"/>
    <property type="match status" value="1"/>
</dbReference>
<feature type="domain" description="CBS" evidence="4">
    <location>
        <begin position="71"/>
        <end position="132"/>
    </location>
</feature>
<evidence type="ECO:0000313" key="6">
    <source>
        <dbReference type="Proteomes" id="UP000183685"/>
    </source>
</evidence>
<organism evidence="5 6">
    <name type="scientific">Kordiimonas lacus</name>
    <dbReference type="NCBI Taxonomy" id="637679"/>
    <lineage>
        <taxon>Bacteria</taxon>
        <taxon>Pseudomonadati</taxon>
        <taxon>Pseudomonadota</taxon>
        <taxon>Alphaproteobacteria</taxon>
        <taxon>Kordiimonadales</taxon>
        <taxon>Kordiimonadaceae</taxon>
        <taxon>Kordiimonas</taxon>
    </lineage>
</organism>
<dbReference type="InterPro" id="IPR000644">
    <property type="entry name" value="CBS_dom"/>
</dbReference>
<evidence type="ECO:0000313" key="5">
    <source>
        <dbReference type="EMBL" id="SDE11815.1"/>
    </source>
</evidence>
<dbReference type="InterPro" id="IPR051462">
    <property type="entry name" value="CBS_domain-containing"/>
</dbReference>
<evidence type="ECO:0000256" key="3">
    <source>
        <dbReference type="SAM" id="MobiDB-lite"/>
    </source>
</evidence>
<accession>A0A1G7ACS4</accession>
<dbReference type="Pfam" id="PF00571">
    <property type="entry name" value="CBS"/>
    <property type="match status" value="2"/>
</dbReference>
<keyword evidence="2" id="KW-0129">CBS domain</keyword>
<dbReference type="InterPro" id="IPR046342">
    <property type="entry name" value="CBS_dom_sf"/>
</dbReference>
<dbReference type="Gene3D" id="3.10.580.10">
    <property type="entry name" value="CBS-domain"/>
    <property type="match status" value="1"/>
</dbReference>
<dbReference type="SUPFAM" id="SSF54631">
    <property type="entry name" value="CBS-domain pair"/>
    <property type="match status" value="1"/>
</dbReference>
<dbReference type="STRING" id="637679.GCA_001550055_01701"/>
<reference evidence="5 6" key="1">
    <citation type="submission" date="2016-10" db="EMBL/GenBank/DDBJ databases">
        <authorList>
            <person name="de Groot N.N."/>
        </authorList>
    </citation>
    <scope>NUCLEOTIDE SEQUENCE [LARGE SCALE GENOMIC DNA]</scope>
    <source>
        <strain evidence="5 6">CGMCC 1.9109</strain>
    </source>
</reference>
<dbReference type="CDD" id="cd02205">
    <property type="entry name" value="CBS_pair_SF"/>
    <property type="match status" value="1"/>
</dbReference>
<dbReference type="PANTHER" id="PTHR48108">
    <property type="entry name" value="CBS DOMAIN-CONTAINING PROTEIN CBSX2, CHLOROPLASTIC"/>
    <property type="match status" value="1"/>
</dbReference>
<sequence length="155" mass="17304">MIAEDVMRPAPEVVHVGHTLKEALRRLKNSKEDCLIVVDGDEVVGHLTRRAAALMDSQSPGIGTEFVGNVMDAVMRKCRPDDELDDLIHIFRRSDANILAVVDRRAQLIGWVAREDVMSRKGNVNSPMSRPEVRPLAGEKPDRLTVYSEKPHVSD</sequence>
<dbReference type="AlphaFoldDB" id="A0A1G7ACS4"/>
<evidence type="ECO:0000259" key="4">
    <source>
        <dbReference type="PROSITE" id="PS51371"/>
    </source>
</evidence>
<evidence type="ECO:0000256" key="2">
    <source>
        <dbReference type="PROSITE-ProRule" id="PRU00703"/>
    </source>
</evidence>
<feature type="region of interest" description="Disordered" evidence="3">
    <location>
        <begin position="121"/>
        <end position="155"/>
    </location>
</feature>
<evidence type="ECO:0000256" key="1">
    <source>
        <dbReference type="ARBA" id="ARBA00022737"/>
    </source>
</evidence>
<dbReference type="EMBL" id="FNAK01000004">
    <property type="protein sequence ID" value="SDE11815.1"/>
    <property type="molecule type" value="Genomic_DNA"/>
</dbReference>
<keyword evidence="6" id="KW-1185">Reference proteome</keyword>
<dbReference type="Proteomes" id="UP000183685">
    <property type="component" value="Unassembled WGS sequence"/>
</dbReference>
<proteinExistence type="predicted"/>
<protein>
    <submittedName>
        <fullName evidence="5">CBS domain-containing protein</fullName>
    </submittedName>
</protein>
<name>A0A1G7ACS4_9PROT</name>
<feature type="compositionally biased region" description="Basic and acidic residues" evidence="3">
    <location>
        <begin position="131"/>
        <end position="155"/>
    </location>
</feature>
<keyword evidence="1" id="KW-0677">Repeat</keyword>
<dbReference type="PROSITE" id="PS51371">
    <property type="entry name" value="CBS"/>
    <property type="match status" value="2"/>
</dbReference>
<gene>
    <name evidence="5" type="ORF">SAMN04488071_2156</name>
</gene>
<dbReference type="RefSeq" id="WP_068303844.1">
    <property type="nucleotide sequence ID" value="NZ_DAIOMO010000004.1"/>
</dbReference>
<feature type="domain" description="CBS" evidence="4">
    <location>
        <begin position="7"/>
        <end position="65"/>
    </location>
</feature>